<dbReference type="AlphaFoldDB" id="A0A285VRM6"/>
<reference evidence="3" key="1">
    <citation type="submission" date="2017-08" db="EMBL/GenBank/DDBJ databases">
        <authorList>
            <person name="Varghese N."/>
            <person name="Submissions S."/>
        </authorList>
    </citation>
    <scope>NUCLEOTIDE SEQUENCE [LARGE SCALE GENOMIC DNA]</scope>
    <source>
        <strain evidence="3">USBA17B2</strain>
    </source>
</reference>
<evidence type="ECO:0000313" key="2">
    <source>
        <dbReference type="EMBL" id="SOC55876.1"/>
    </source>
</evidence>
<dbReference type="InterPro" id="IPR010985">
    <property type="entry name" value="Ribbon_hlx_hlx"/>
</dbReference>
<feature type="region of interest" description="Disordered" evidence="1">
    <location>
        <begin position="151"/>
        <end position="172"/>
    </location>
</feature>
<feature type="region of interest" description="Disordered" evidence="1">
    <location>
        <begin position="85"/>
        <end position="114"/>
    </location>
</feature>
<dbReference type="EMBL" id="OBQK01000006">
    <property type="protein sequence ID" value="SOC55876.1"/>
    <property type="molecule type" value="Genomic_DNA"/>
</dbReference>
<organism evidence="2 3">
    <name type="scientific">Ornithinimicrobium cerasi</name>
    <dbReference type="NCBI Taxonomy" id="2248773"/>
    <lineage>
        <taxon>Bacteria</taxon>
        <taxon>Bacillati</taxon>
        <taxon>Actinomycetota</taxon>
        <taxon>Actinomycetes</taxon>
        <taxon>Micrococcales</taxon>
        <taxon>Ornithinimicrobiaceae</taxon>
        <taxon>Ornithinimicrobium</taxon>
    </lineage>
</organism>
<evidence type="ECO:0000256" key="1">
    <source>
        <dbReference type="SAM" id="MobiDB-lite"/>
    </source>
</evidence>
<dbReference type="GO" id="GO:0006355">
    <property type="term" value="P:regulation of DNA-templated transcription"/>
    <property type="evidence" value="ECO:0007669"/>
    <property type="project" value="InterPro"/>
</dbReference>
<dbReference type="InterPro" id="IPR013321">
    <property type="entry name" value="Arc_rbn_hlx_hlx"/>
</dbReference>
<gene>
    <name evidence="2" type="ORF">SAMN05421879_10690</name>
</gene>
<name>A0A285VRM6_9MICO</name>
<dbReference type="Gene3D" id="1.10.1220.10">
    <property type="entry name" value="Met repressor-like"/>
    <property type="match status" value="1"/>
</dbReference>
<dbReference type="Proteomes" id="UP000219688">
    <property type="component" value="Unassembled WGS sequence"/>
</dbReference>
<proteinExistence type="predicted"/>
<evidence type="ECO:0008006" key="4">
    <source>
        <dbReference type="Google" id="ProtNLM"/>
    </source>
</evidence>
<evidence type="ECO:0000313" key="3">
    <source>
        <dbReference type="Proteomes" id="UP000219688"/>
    </source>
</evidence>
<accession>A0A285VRM6</accession>
<dbReference type="SUPFAM" id="SSF47598">
    <property type="entry name" value="Ribbon-helix-helix"/>
    <property type="match status" value="1"/>
</dbReference>
<protein>
    <recommendedName>
        <fullName evidence="4">HicB family protein</fullName>
    </recommendedName>
</protein>
<keyword evidence="3" id="KW-1185">Reference proteome</keyword>
<sequence>MTSQWCHDDVMDLTPYLDGIAADLDRATALADDRTRDVAHRLVSALEPGLRLALVRAVSDTAAAVARELDEAVVTVTMAGTEPVVTVTRTPPPTSHEPDRPALPADDDGDGGAARITLRLPDQLKTRAEELASSSGQSLNTWLVHTVRRATAQGRDGIPPTTPGSRRVSGWA</sequence>